<evidence type="ECO:0000313" key="1">
    <source>
        <dbReference type="EMBL" id="XDI37058.1"/>
    </source>
</evidence>
<dbReference type="AlphaFoldDB" id="A0AB39BU41"/>
<dbReference type="PANTHER" id="PTHR17985">
    <property type="entry name" value="SER/THR-RICH PROTEIN T10 IN DGCR REGION"/>
    <property type="match status" value="1"/>
</dbReference>
<dbReference type="EMBL" id="CP162551">
    <property type="protein sequence ID" value="XDI37058.1"/>
    <property type="molecule type" value="Genomic_DNA"/>
</dbReference>
<organism evidence="1">
    <name type="scientific">Alkalihalophilus sp. As8PL</name>
    <dbReference type="NCBI Taxonomy" id="3237103"/>
    <lineage>
        <taxon>Bacteria</taxon>
        <taxon>Bacillati</taxon>
        <taxon>Bacillota</taxon>
        <taxon>Bacilli</taxon>
        <taxon>Bacillales</taxon>
        <taxon>Bacillaceae</taxon>
        <taxon>Alkalihalophilus</taxon>
    </lineage>
</organism>
<dbReference type="Pfam" id="PF05742">
    <property type="entry name" value="TANGO2"/>
    <property type="match status" value="1"/>
</dbReference>
<protein>
    <submittedName>
        <fullName evidence="1">NRDE family protein</fullName>
    </submittedName>
</protein>
<proteinExistence type="predicted"/>
<reference evidence="1" key="1">
    <citation type="submission" date="2024-07" db="EMBL/GenBank/DDBJ databases">
        <title>Identification and characteristics of an arsenic-resistant bacterial isolate, which belongs to a novel species.</title>
        <authorList>
            <person name="Juszczyk A."/>
            <person name="Kowalczyk A."/>
            <person name="Was K."/>
            <person name="Kosowicz W."/>
            <person name="Budzyn A."/>
            <person name="Latowski D."/>
        </authorList>
    </citation>
    <scope>NUCLEOTIDE SEQUENCE</scope>
    <source>
        <strain evidence="1">As8PL</strain>
    </source>
</reference>
<dbReference type="RefSeq" id="WP_368504437.1">
    <property type="nucleotide sequence ID" value="NZ_CP162551.1"/>
</dbReference>
<dbReference type="PANTHER" id="PTHR17985:SF8">
    <property type="entry name" value="TRANSPORT AND GOLGI ORGANIZATION PROTEIN 2 HOMOLOG"/>
    <property type="match status" value="1"/>
</dbReference>
<name>A0AB39BU41_9BACI</name>
<dbReference type="InterPro" id="IPR008551">
    <property type="entry name" value="TANGO2"/>
</dbReference>
<sequence>MCLVALALGIHEKFPLIVAANRDEFYERPTRRVHYWEDDPTIFAGKDCLRGGSWLGVSKKGRFACVTNIRETVESEEIDFISRGDLVKGFLQSDFSPKEYISQIEQQKDKYQGFNLIVHNGTQTIYYSNRIEQPIELTAGYYYVSNSTLNVEWPKVKSIQSGFSDVVNARPPLEEIVVQTLKVLKTEDTYLDKDLPETGVGLKWERMLSTIFIKSELYGTRASTIVAINEDGWAHITEQGFESMGIPTEKIQENITFL</sequence>
<gene>
    <name evidence="1" type="ORF">AB3N04_01740</name>
</gene>
<accession>A0AB39BU41</accession>